<dbReference type="EMBL" id="JAUSUP010000008">
    <property type="protein sequence ID" value="MDQ0352480.1"/>
    <property type="molecule type" value="Genomic_DNA"/>
</dbReference>
<comment type="caution">
    <text evidence="2">The sequence shown here is derived from an EMBL/GenBank/DDBJ whole genome shotgun (WGS) entry which is preliminary data.</text>
</comment>
<evidence type="ECO:0000313" key="3">
    <source>
        <dbReference type="Proteomes" id="UP001236723"/>
    </source>
</evidence>
<evidence type="ECO:0000313" key="2">
    <source>
        <dbReference type="EMBL" id="MDQ0352480.1"/>
    </source>
</evidence>
<sequence length="274" mass="31656">MLKKDVQTLVNKVFEKQQRIEQLISEEQSNKVVIDQAVSDLTSQLVDAKIEDDQEQVQQLEKELKEKRHEAENIAGTIEGYKKKLDQTTLTDQEKEEIRAAAKRSRDERLAKNKKITDKVKAKEDKINELQQEIDQLKRTIDDPARGQAPEERAVKQIIHRIEPREIEYYGKDSYVRNWIDGQQDHLLEQYIAKEVRQPTVKEVEDKGFTTGLNKEATEKKTIGFMGMNKREDVIQEFKKRNPDLEVVGTGEASQVNGGNLLVEIRYRKKGVGA</sequence>
<gene>
    <name evidence="2" type="ORF">J2R98_002324</name>
</gene>
<name>A0ABU0DWE8_9BACI</name>
<keyword evidence="3" id="KW-1185">Reference proteome</keyword>
<accession>A0ABU0DWE8</accession>
<evidence type="ECO:0000256" key="1">
    <source>
        <dbReference type="SAM" id="Coils"/>
    </source>
</evidence>
<proteinExistence type="predicted"/>
<feature type="coiled-coil region" evidence="1">
    <location>
        <begin position="113"/>
        <end position="140"/>
    </location>
</feature>
<dbReference type="Proteomes" id="UP001236723">
    <property type="component" value="Unassembled WGS sequence"/>
</dbReference>
<keyword evidence="1" id="KW-0175">Coiled coil</keyword>
<protein>
    <submittedName>
        <fullName evidence="2">Chromosome segregation ATPase</fullName>
    </submittedName>
</protein>
<feature type="coiled-coil region" evidence="1">
    <location>
        <begin position="43"/>
        <end position="77"/>
    </location>
</feature>
<dbReference type="RefSeq" id="WP_307069087.1">
    <property type="nucleotide sequence ID" value="NZ_JAUSUP010000008.1"/>
</dbReference>
<organism evidence="2 3">
    <name type="scientific">Alkalibacillus filiformis</name>
    <dbReference type="NCBI Taxonomy" id="200990"/>
    <lineage>
        <taxon>Bacteria</taxon>
        <taxon>Bacillati</taxon>
        <taxon>Bacillota</taxon>
        <taxon>Bacilli</taxon>
        <taxon>Bacillales</taxon>
        <taxon>Bacillaceae</taxon>
        <taxon>Alkalibacillus</taxon>
    </lineage>
</organism>
<reference evidence="2 3" key="1">
    <citation type="submission" date="2023-07" db="EMBL/GenBank/DDBJ databases">
        <title>Genomic Encyclopedia of Type Strains, Phase IV (KMG-IV): sequencing the most valuable type-strain genomes for metagenomic binning, comparative biology and taxonomic classification.</title>
        <authorList>
            <person name="Goeker M."/>
        </authorList>
    </citation>
    <scope>NUCLEOTIDE SEQUENCE [LARGE SCALE GENOMIC DNA]</scope>
    <source>
        <strain evidence="2 3">DSM 15448</strain>
    </source>
</reference>